<protein>
    <submittedName>
        <fullName evidence="1">Uncharacterized protein</fullName>
    </submittedName>
</protein>
<reference evidence="1" key="1">
    <citation type="journal article" date="2022" name="Int. J. Mol. Sci.">
        <title>Draft Genome of Tanacetum Coccineum: Genomic Comparison of Closely Related Tanacetum-Family Plants.</title>
        <authorList>
            <person name="Yamashiro T."/>
            <person name="Shiraishi A."/>
            <person name="Nakayama K."/>
            <person name="Satake H."/>
        </authorList>
    </citation>
    <scope>NUCLEOTIDE SEQUENCE</scope>
</reference>
<sequence>MLTSNTHQQSLADVGSTIRSPMLERGSYIPWASRFRRYLNQKRENRKWLNKAIDEGPYEFRIFTPFDTKAPRIQKEEDLRGDDLKHYEAEIEAMNLIIISIPNDIYNSVDA</sequence>
<evidence type="ECO:0000313" key="2">
    <source>
        <dbReference type="Proteomes" id="UP001151760"/>
    </source>
</evidence>
<reference evidence="1" key="2">
    <citation type="submission" date="2022-01" db="EMBL/GenBank/DDBJ databases">
        <authorList>
            <person name="Yamashiro T."/>
            <person name="Shiraishi A."/>
            <person name="Satake H."/>
            <person name="Nakayama K."/>
        </authorList>
    </citation>
    <scope>NUCLEOTIDE SEQUENCE</scope>
</reference>
<dbReference type="Proteomes" id="UP001151760">
    <property type="component" value="Unassembled WGS sequence"/>
</dbReference>
<dbReference type="EMBL" id="BQNB010015667">
    <property type="protein sequence ID" value="GJT42694.1"/>
    <property type="molecule type" value="Genomic_DNA"/>
</dbReference>
<evidence type="ECO:0000313" key="1">
    <source>
        <dbReference type="EMBL" id="GJT42694.1"/>
    </source>
</evidence>
<gene>
    <name evidence="1" type="ORF">Tco_0951409</name>
</gene>
<organism evidence="1 2">
    <name type="scientific">Tanacetum coccineum</name>
    <dbReference type="NCBI Taxonomy" id="301880"/>
    <lineage>
        <taxon>Eukaryota</taxon>
        <taxon>Viridiplantae</taxon>
        <taxon>Streptophyta</taxon>
        <taxon>Embryophyta</taxon>
        <taxon>Tracheophyta</taxon>
        <taxon>Spermatophyta</taxon>
        <taxon>Magnoliopsida</taxon>
        <taxon>eudicotyledons</taxon>
        <taxon>Gunneridae</taxon>
        <taxon>Pentapetalae</taxon>
        <taxon>asterids</taxon>
        <taxon>campanulids</taxon>
        <taxon>Asterales</taxon>
        <taxon>Asteraceae</taxon>
        <taxon>Asteroideae</taxon>
        <taxon>Anthemideae</taxon>
        <taxon>Anthemidinae</taxon>
        <taxon>Tanacetum</taxon>
    </lineage>
</organism>
<proteinExistence type="predicted"/>
<accession>A0ABQ5DUX4</accession>
<keyword evidence="2" id="KW-1185">Reference proteome</keyword>
<name>A0ABQ5DUX4_9ASTR</name>
<comment type="caution">
    <text evidence="1">The sequence shown here is derived from an EMBL/GenBank/DDBJ whole genome shotgun (WGS) entry which is preliminary data.</text>
</comment>